<reference evidence="3" key="1">
    <citation type="submission" date="2022-09" db="EMBL/GenBank/DDBJ databases">
        <title>Complete genome sequence of Vulcanisaeta souniana.</title>
        <authorList>
            <person name="Kato S."/>
            <person name="Itoh T."/>
            <person name="Ohkuma M."/>
        </authorList>
    </citation>
    <scope>NUCLEOTIDE SEQUENCE [LARGE SCALE GENOMIC DNA]</scope>
    <source>
        <strain evidence="3">JCM 11219</strain>
    </source>
</reference>
<evidence type="ECO:0000313" key="2">
    <source>
        <dbReference type="EMBL" id="BDR90944.1"/>
    </source>
</evidence>
<protein>
    <submittedName>
        <fullName evidence="2">Uncharacterized protein</fullName>
    </submittedName>
</protein>
<dbReference type="EMBL" id="AP026830">
    <property type="protein sequence ID" value="BDR90944.1"/>
    <property type="molecule type" value="Genomic_DNA"/>
</dbReference>
<keyword evidence="3" id="KW-1185">Reference proteome</keyword>
<evidence type="ECO:0000256" key="1">
    <source>
        <dbReference type="SAM" id="Phobius"/>
    </source>
</evidence>
<organism evidence="2 3">
    <name type="scientific">Vulcanisaeta souniana JCM 11219</name>
    <dbReference type="NCBI Taxonomy" id="1293586"/>
    <lineage>
        <taxon>Archaea</taxon>
        <taxon>Thermoproteota</taxon>
        <taxon>Thermoprotei</taxon>
        <taxon>Thermoproteales</taxon>
        <taxon>Thermoproteaceae</taxon>
        <taxon>Vulcanisaeta</taxon>
    </lineage>
</organism>
<name>A0ABN6SM36_9CREN</name>
<feature type="transmembrane region" description="Helical" evidence="1">
    <location>
        <begin position="6"/>
        <end position="25"/>
    </location>
</feature>
<accession>A0ABN6SM36</accession>
<keyword evidence="1" id="KW-0812">Transmembrane</keyword>
<dbReference type="Proteomes" id="UP001060771">
    <property type="component" value="Chromosome"/>
</dbReference>
<evidence type="ECO:0000313" key="3">
    <source>
        <dbReference type="Proteomes" id="UP001060771"/>
    </source>
</evidence>
<proteinExistence type="predicted"/>
<sequence>MDIGSFMYVMTGNYSFLINTYLSYFDILRKIYLM</sequence>
<gene>
    <name evidence="2" type="ORF">Vsou_00370</name>
</gene>
<keyword evidence="1" id="KW-1133">Transmembrane helix</keyword>
<keyword evidence="1" id="KW-0472">Membrane</keyword>